<gene>
    <name evidence="2" type="ORF">MIN45_P0414</name>
</gene>
<dbReference type="SUPFAM" id="SSF54506">
    <property type="entry name" value="Diaminopimelate epimerase-like"/>
    <property type="match status" value="1"/>
</dbReference>
<accession>A0AAU9C3P6</accession>
<dbReference type="Gene3D" id="3.10.310.10">
    <property type="entry name" value="Diaminopimelate Epimerase, Chain A, domain 1"/>
    <property type="match status" value="2"/>
</dbReference>
<dbReference type="NCBIfam" id="TIGR00654">
    <property type="entry name" value="PhzF_family"/>
    <property type="match status" value="1"/>
</dbReference>
<dbReference type="AlphaFoldDB" id="A0AAU9C3P6"/>
<evidence type="ECO:0000313" key="3">
    <source>
        <dbReference type="Proteomes" id="UP001321450"/>
    </source>
</evidence>
<dbReference type="GO" id="GO:0102943">
    <property type="term" value="F:trans-2,3-dihydro-3-hydroxy-anthranilate isomerase activity"/>
    <property type="evidence" value="ECO:0007669"/>
    <property type="project" value="UniProtKB-EC"/>
</dbReference>
<dbReference type="KEGG" id="meiy:MIN45_P0414"/>
<dbReference type="EC" id="5.3.3.17" evidence="2"/>
<comment type="similarity">
    <text evidence="1">Belongs to the PhzF family.</text>
</comment>
<evidence type="ECO:0000313" key="2">
    <source>
        <dbReference type="EMBL" id="BCX88047.1"/>
    </source>
</evidence>
<sequence>MTRQSYYIADAFTSQPFSGAQIGVFPNAEGINERQMLQLAGELNLPQTIFLQPGGEEATWRARIFNPRREMNFAAQAIVAAGYVLDHIGSVGYEDDSSTCSIATRRGVLPLYFIRDKDELKLVTFAMTVEPVVDRFAPTTEELAPMLGLQTQDIETQRFTPRIASTGRPFLIVPLRDSEAVRRACFDFKAWAQSTAPATAAQEILLFSARTRRPDVDFHARFVGPEIGPREDPPVGAGMPAFCGYLCSHEHIRKGTYVFTVERGVEGTRRSLLSLEMDHRGRDRLNLRIGGEAIITAEGGIRTP</sequence>
<evidence type="ECO:0000256" key="1">
    <source>
        <dbReference type="ARBA" id="ARBA00008270"/>
    </source>
</evidence>
<dbReference type="Pfam" id="PF02567">
    <property type="entry name" value="PhzC-PhzF"/>
    <property type="match status" value="1"/>
</dbReference>
<dbReference type="PIRSF" id="PIRSF016184">
    <property type="entry name" value="PhzC_PhzF"/>
    <property type="match status" value="1"/>
</dbReference>
<keyword evidence="3" id="KW-1185">Reference proteome</keyword>
<protein>
    <submittedName>
        <fullName evidence="2">Trans-2,3-dihydro-3-hydroxyanthranilate isomerase</fullName>
        <ecNumber evidence="2">5.3.3.17</ecNumber>
    </submittedName>
</protein>
<dbReference type="EMBL" id="AP024718">
    <property type="protein sequence ID" value="BCX88047.1"/>
    <property type="molecule type" value="Genomic_DNA"/>
</dbReference>
<dbReference type="PANTHER" id="PTHR13774">
    <property type="entry name" value="PHENAZINE BIOSYNTHESIS PROTEIN"/>
    <property type="match status" value="1"/>
</dbReference>
<proteinExistence type="inferred from homology"/>
<name>A0AAU9C3P6_9GAMM</name>
<keyword evidence="2" id="KW-0413">Isomerase</keyword>
<dbReference type="PANTHER" id="PTHR13774:SF32">
    <property type="entry name" value="ANTISENSE-ENHANCING SEQUENCE 1"/>
    <property type="match status" value="1"/>
</dbReference>
<dbReference type="RefSeq" id="WP_286293091.1">
    <property type="nucleotide sequence ID" value="NZ_AP024718.1"/>
</dbReference>
<reference evidence="3" key="1">
    <citation type="journal article" date="2024" name="Int. J. Syst. Evol. Microbiol.">
        <title>Methylomarinovum tepidoasis sp. nov., a moderately thermophilic methanotroph of the family Methylothermaceae isolated from a deep-sea hydrothermal field.</title>
        <authorList>
            <person name="Hirayama H."/>
            <person name="Takaki Y."/>
            <person name="Abe M."/>
            <person name="Miyazaki M."/>
            <person name="Uematsu K."/>
            <person name="Matsui Y."/>
            <person name="Takai K."/>
        </authorList>
    </citation>
    <scope>NUCLEOTIDE SEQUENCE [LARGE SCALE GENOMIC DNA]</scope>
    <source>
        <strain evidence="3">IN45</strain>
    </source>
</reference>
<dbReference type="GO" id="GO:0005737">
    <property type="term" value="C:cytoplasm"/>
    <property type="evidence" value="ECO:0007669"/>
    <property type="project" value="TreeGrafter"/>
</dbReference>
<dbReference type="Proteomes" id="UP001321450">
    <property type="component" value="Chromosome"/>
</dbReference>
<organism evidence="2 3">
    <name type="scientific">Methylomarinovum tepidoasis</name>
    <dbReference type="NCBI Taxonomy" id="2840183"/>
    <lineage>
        <taxon>Bacteria</taxon>
        <taxon>Pseudomonadati</taxon>
        <taxon>Pseudomonadota</taxon>
        <taxon>Gammaproteobacteria</taxon>
        <taxon>Methylococcales</taxon>
        <taxon>Methylothermaceae</taxon>
        <taxon>Methylomarinovum</taxon>
    </lineage>
</organism>
<dbReference type="InterPro" id="IPR003719">
    <property type="entry name" value="Phenazine_PhzF-like"/>
</dbReference>